<dbReference type="OrthoDB" id="2107747at2759"/>
<dbReference type="GO" id="GO:0030246">
    <property type="term" value="F:carbohydrate binding"/>
    <property type="evidence" value="ECO:0007669"/>
    <property type="project" value="InterPro"/>
</dbReference>
<gene>
    <name evidence="1" type="ORF">OLEA9_A049423</name>
</gene>
<dbReference type="PANTHER" id="PTHR48478">
    <property type="entry name" value="LECTIN-LIKE"/>
    <property type="match status" value="1"/>
</dbReference>
<dbReference type="EMBL" id="CACTIH010000014">
    <property type="protein sequence ID" value="CAA2934402.1"/>
    <property type="molecule type" value="Genomic_DNA"/>
</dbReference>
<dbReference type="Pfam" id="PF14299">
    <property type="entry name" value="PP2"/>
    <property type="match status" value="1"/>
</dbReference>
<dbReference type="PANTHER" id="PTHR48478:SF1">
    <property type="entry name" value="LECTIN-LIKE"/>
    <property type="match status" value="1"/>
</dbReference>
<dbReference type="InterPro" id="IPR052147">
    <property type="entry name" value="PP2-like/Lectin"/>
</dbReference>
<proteinExistence type="predicted"/>
<evidence type="ECO:0008006" key="3">
    <source>
        <dbReference type="Google" id="ProtNLM"/>
    </source>
</evidence>
<evidence type="ECO:0000313" key="1">
    <source>
        <dbReference type="EMBL" id="CAA2934402.1"/>
    </source>
</evidence>
<dbReference type="InterPro" id="IPR025886">
    <property type="entry name" value="PP2-like"/>
</dbReference>
<dbReference type="Gramene" id="OE9A049423T2">
    <property type="protein sequence ID" value="OE9A049423C2"/>
    <property type="gene ID" value="OE9A049423"/>
</dbReference>
<keyword evidence="2" id="KW-1185">Reference proteome</keyword>
<dbReference type="Proteomes" id="UP000594638">
    <property type="component" value="Unassembled WGS sequence"/>
</dbReference>
<reference evidence="1 2" key="1">
    <citation type="submission" date="2019-12" db="EMBL/GenBank/DDBJ databases">
        <authorList>
            <person name="Alioto T."/>
            <person name="Alioto T."/>
            <person name="Gomez Garrido J."/>
        </authorList>
    </citation>
    <scope>NUCLEOTIDE SEQUENCE [LARGE SCALE GENOMIC DNA]</scope>
</reference>
<protein>
    <recommendedName>
        <fullName evidence="3">Protein PHLOEM PROTEIN 2-LIKE A9-like</fullName>
    </recommendedName>
</protein>
<name>A0A8S0PEC9_OLEEU</name>
<organism evidence="1 2">
    <name type="scientific">Olea europaea subsp. europaea</name>
    <dbReference type="NCBI Taxonomy" id="158383"/>
    <lineage>
        <taxon>Eukaryota</taxon>
        <taxon>Viridiplantae</taxon>
        <taxon>Streptophyta</taxon>
        <taxon>Embryophyta</taxon>
        <taxon>Tracheophyta</taxon>
        <taxon>Spermatophyta</taxon>
        <taxon>Magnoliopsida</taxon>
        <taxon>eudicotyledons</taxon>
        <taxon>Gunneridae</taxon>
        <taxon>Pentapetalae</taxon>
        <taxon>asterids</taxon>
        <taxon>lamiids</taxon>
        <taxon>Lamiales</taxon>
        <taxon>Oleaceae</taxon>
        <taxon>Oleeae</taxon>
        <taxon>Olea</taxon>
    </lineage>
</organism>
<comment type="caution">
    <text evidence="1">The sequence shown here is derived from an EMBL/GenBank/DDBJ whole genome shotgun (WGS) entry which is preliminary data.</text>
</comment>
<sequence>MVYKSPHYEGDLSTIQKDKNGRNISIPAKALNIVWGKDGRYWKLPDNPNMPAELLQVSWLEVSSCVDGINPKKKYEVGFKISLKVDAFGWNKYPVYIMMKRGQEGEISWKKVSLNTNNGNGNQPFEILGELMKTEKHMTDTKLYFGLYEVWSGKWKGGLQIHGAFVREAAS</sequence>
<accession>A0A8S0PEC9</accession>
<evidence type="ECO:0000313" key="2">
    <source>
        <dbReference type="Proteomes" id="UP000594638"/>
    </source>
</evidence>
<dbReference type="AlphaFoldDB" id="A0A8S0PEC9"/>